<protein>
    <submittedName>
        <fullName evidence="2">Uncharacterized protein</fullName>
    </submittedName>
</protein>
<dbReference type="STRING" id="1798392.A3A79_03270"/>
<dbReference type="EMBL" id="MFJV01000001">
    <property type="protein sequence ID" value="OGG24186.1"/>
    <property type="molecule type" value="Genomic_DNA"/>
</dbReference>
<organism evidence="2 3">
    <name type="scientific">Candidatus Gottesmanbacteria bacterium RIFCSPLOWO2_01_FULL_43_11b</name>
    <dbReference type="NCBI Taxonomy" id="1798392"/>
    <lineage>
        <taxon>Bacteria</taxon>
        <taxon>Candidatus Gottesmaniibacteriota</taxon>
    </lineage>
</organism>
<comment type="caution">
    <text evidence="2">The sequence shown here is derived from an EMBL/GenBank/DDBJ whole genome shotgun (WGS) entry which is preliminary data.</text>
</comment>
<gene>
    <name evidence="2" type="ORF">A3A79_03270</name>
</gene>
<name>A0A1F6AHV8_9BACT</name>
<dbReference type="Proteomes" id="UP000178759">
    <property type="component" value="Unassembled WGS sequence"/>
</dbReference>
<feature type="region of interest" description="Disordered" evidence="1">
    <location>
        <begin position="1"/>
        <end position="63"/>
    </location>
</feature>
<dbReference type="AlphaFoldDB" id="A0A1F6AHV8"/>
<proteinExistence type="predicted"/>
<accession>A0A1F6AHV8</accession>
<evidence type="ECO:0000256" key="1">
    <source>
        <dbReference type="SAM" id="MobiDB-lite"/>
    </source>
</evidence>
<reference evidence="2 3" key="1">
    <citation type="journal article" date="2016" name="Nat. Commun.">
        <title>Thousands of microbial genomes shed light on interconnected biogeochemical processes in an aquifer system.</title>
        <authorList>
            <person name="Anantharaman K."/>
            <person name="Brown C.T."/>
            <person name="Hug L.A."/>
            <person name="Sharon I."/>
            <person name="Castelle C.J."/>
            <person name="Probst A.J."/>
            <person name="Thomas B.C."/>
            <person name="Singh A."/>
            <person name="Wilkins M.J."/>
            <person name="Karaoz U."/>
            <person name="Brodie E.L."/>
            <person name="Williams K.H."/>
            <person name="Hubbard S.S."/>
            <person name="Banfield J.F."/>
        </authorList>
    </citation>
    <scope>NUCLEOTIDE SEQUENCE [LARGE SCALE GENOMIC DNA]</scope>
</reference>
<evidence type="ECO:0000313" key="3">
    <source>
        <dbReference type="Proteomes" id="UP000178759"/>
    </source>
</evidence>
<evidence type="ECO:0000313" key="2">
    <source>
        <dbReference type="EMBL" id="OGG24186.1"/>
    </source>
</evidence>
<feature type="compositionally biased region" description="Basic and acidic residues" evidence="1">
    <location>
        <begin position="10"/>
        <end position="23"/>
    </location>
</feature>
<sequence>MITYMGDLPDDQKTGSLAKEKQEISSGGLEAPALKEVGKEGELPPEVTGAGVQMHPTNVPLPQPVQQLGVKQVGTTAVQQPASVTLPLSDDQIAKGLHQSITSSWRWLAEWCMRKLKQIKKIIKK</sequence>